<dbReference type="EMBL" id="CP016282">
    <property type="protein sequence ID" value="ANP73445.1"/>
    <property type="molecule type" value="Genomic_DNA"/>
</dbReference>
<organism evidence="3 4">
    <name type="scientific">Cryobacterium arcticum</name>
    <dbReference type="NCBI Taxonomy" id="670052"/>
    <lineage>
        <taxon>Bacteria</taxon>
        <taxon>Bacillati</taxon>
        <taxon>Actinomycetota</taxon>
        <taxon>Actinomycetes</taxon>
        <taxon>Micrococcales</taxon>
        <taxon>Microbacteriaceae</taxon>
        <taxon>Cryobacterium</taxon>
    </lineage>
</organism>
<evidence type="ECO:0000256" key="1">
    <source>
        <dbReference type="SAM" id="Phobius"/>
    </source>
</evidence>
<dbReference type="OrthoDB" id="5289372at2"/>
<feature type="transmembrane region" description="Helical" evidence="1">
    <location>
        <begin position="78"/>
        <end position="111"/>
    </location>
</feature>
<evidence type="ECO:0000313" key="3">
    <source>
        <dbReference type="EMBL" id="ANP73445.1"/>
    </source>
</evidence>
<feature type="transmembrane region" description="Helical" evidence="1">
    <location>
        <begin position="218"/>
        <end position="238"/>
    </location>
</feature>
<feature type="transmembrane region" description="Helical" evidence="1">
    <location>
        <begin position="34"/>
        <end position="58"/>
    </location>
</feature>
<dbReference type="InterPro" id="IPR000326">
    <property type="entry name" value="PAP2/HPO"/>
</dbReference>
<dbReference type="PANTHER" id="PTHR14969">
    <property type="entry name" value="SPHINGOSINE-1-PHOSPHATE PHOSPHOHYDROLASE"/>
    <property type="match status" value="1"/>
</dbReference>
<keyword evidence="1" id="KW-0812">Transmembrane</keyword>
<dbReference type="KEGG" id="cart:PA27867_2497"/>
<keyword evidence="1" id="KW-1133">Transmembrane helix</keyword>
<gene>
    <name evidence="3" type="ORF">PA27867_2497</name>
</gene>
<proteinExistence type="predicted"/>
<feature type="transmembrane region" description="Helical" evidence="1">
    <location>
        <begin position="118"/>
        <end position="139"/>
    </location>
</feature>
<dbReference type="SUPFAM" id="SSF48317">
    <property type="entry name" value="Acid phosphatase/Vanadium-dependent haloperoxidase"/>
    <property type="match status" value="1"/>
</dbReference>
<accession>A0A1B1BLE5</accession>
<sequence>MSESSLGKRERLRALHDKFIVEDRWRTADERTRLYLLSAALVVIGVAGFLIILADIVQRDDVAGIDIPMNEWLMQTRTGAMTAIMIGLAIGFGPVALPVIIFGTIVVWGVLAKHLWRPVLLALGTLTGLVLVQVITRLVERHRPPVELMLFGVDTTYSFPSGHVSGATNFLLLLTYLIYSRRAASRRAVIVVGVLLVIAVGLAAISRVYLGYHWPTDALASIALALAILGGIIALDTWRTVRVRAGGRLGTDADASADR</sequence>
<dbReference type="Pfam" id="PF01569">
    <property type="entry name" value="PAP2"/>
    <property type="match status" value="1"/>
</dbReference>
<dbReference type="Gene3D" id="1.20.144.10">
    <property type="entry name" value="Phosphatidic acid phosphatase type 2/haloperoxidase"/>
    <property type="match status" value="1"/>
</dbReference>
<dbReference type="STRING" id="670052.PA27867_2497"/>
<feature type="domain" description="Phosphatidic acid phosphatase type 2/haloperoxidase" evidence="2">
    <location>
        <begin position="116"/>
        <end position="235"/>
    </location>
</feature>
<reference evidence="3 4" key="1">
    <citation type="submission" date="2016-06" db="EMBL/GenBank/DDBJ databases">
        <title>Genome sequencing of Cryobacterium arcticum PAMC 27867.</title>
        <authorList>
            <person name="Lee J."/>
            <person name="Kim O.-S."/>
        </authorList>
    </citation>
    <scope>NUCLEOTIDE SEQUENCE [LARGE SCALE GENOMIC DNA]</scope>
    <source>
        <strain evidence="3 4">PAMC 27867</strain>
    </source>
</reference>
<dbReference type="PANTHER" id="PTHR14969:SF13">
    <property type="entry name" value="AT30094P"/>
    <property type="match status" value="1"/>
</dbReference>
<evidence type="ECO:0000259" key="2">
    <source>
        <dbReference type="SMART" id="SM00014"/>
    </source>
</evidence>
<evidence type="ECO:0000313" key="4">
    <source>
        <dbReference type="Proteomes" id="UP000092582"/>
    </source>
</evidence>
<dbReference type="InterPro" id="IPR036938">
    <property type="entry name" value="PAP2/HPO_sf"/>
</dbReference>
<name>A0A1B1BLE5_9MICO</name>
<dbReference type="AlphaFoldDB" id="A0A1B1BLE5"/>
<dbReference type="Proteomes" id="UP000092582">
    <property type="component" value="Chromosome 1"/>
</dbReference>
<feature type="transmembrane region" description="Helical" evidence="1">
    <location>
        <begin position="159"/>
        <end position="179"/>
    </location>
</feature>
<keyword evidence="4" id="KW-1185">Reference proteome</keyword>
<dbReference type="RefSeq" id="WP_066596847.1">
    <property type="nucleotide sequence ID" value="NZ_CP016282.1"/>
</dbReference>
<dbReference type="SMART" id="SM00014">
    <property type="entry name" value="acidPPc"/>
    <property type="match status" value="1"/>
</dbReference>
<keyword evidence="1" id="KW-0472">Membrane</keyword>
<feature type="transmembrane region" description="Helical" evidence="1">
    <location>
        <begin position="188"/>
        <end position="212"/>
    </location>
</feature>
<protein>
    <submittedName>
        <fullName evidence="3">Phosphoesterase</fullName>
    </submittedName>
</protein>